<dbReference type="RefSeq" id="WP_190314493.1">
    <property type="nucleotide sequence ID" value="NZ_JACNYL010000003.1"/>
</dbReference>
<name>A0ABR7XUS3_9SPHI</name>
<evidence type="ECO:0000259" key="1">
    <source>
        <dbReference type="Pfam" id="PF16378"/>
    </source>
</evidence>
<reference evidence="2 3" key="1">
    <citation type="submission" date="2020-08" db="EMBL/GenBank/DDBJ databases">
        <title>Sphingobacterium sp. DN00404 isolated from aquaculture water.</title>
        <authorList>
            <person name="Zhang M."/>
        </authorList>
    </citation>
    <scope>NUCLEOTIDE SEQUENCE [LARGE SCALE GENOMIC DNA]</scope>
    <source>
        <strain evidence="2 3">KCTC 42746</strain>
    </source>
</reference>
<feature type="domain" description="DUF4988" evidence="1">
    <location>
        <begin position="41"/>
        <end position="180"/>
    </location>
</feature>
<sequence length="585" mass="64639">MKMKQGSKRCFFVLTWIGLVFLFSQCKKETEDNHVLPPAGDIEAWVEMANEDITAIGAIVTAIENEDLIEKVETLEDFIHIYFVSGASAIVRLDQANYPSPLIGAHFIDDKHYWTVINGTGTSAVRLLKDNARRNYAIENGSIPNLSVNSGGNWTVDMEGSQEELFDADGKPFRAIGRKSLFTDVTFDIDSNATIFTNETSNKSYVIERHRPFTLTFDRAEEDTLTIASGFTIAVDFRQVGVKELEFDLPEAWSAEYELNAAAKTGILSITSPIGIEPDFDEKGAIFIRAIDQYGRVLERKIPVKVEVGLVNYASVTLTDASSGVNISGAIFTFTENVTSTNERDVTAVYAGDTFRLMLPEGFSELRKARFTTTDGSFDYYFAPNTYLSIGDQNLSIVPPKLTSYWQGGIIVHINETLPLSGIASYRVTGKVVHVQSPEANIPWFPNGNVNVTAANSDTDGASNTAAIISALGGIGTSPNFIARWAVRVRDGGYADWYLGALQDYEYFHDAWEPVRPNREGDAAAISQYIAHYGGNIKLRDTHNLFWTSTNISATHAKAYDVRLGTPWTTGQKIYGARGLAFRNF</sequence>
<dbReference type="Proteomes" id="UP000651112">
    <property type="component" value="Unassembled WGS sequence"/>
</dbReference>
<comment type="caution">
    <text evidence="2">The sequence shown here is derived from an EMBL/GenBank/DDBJ whole genome shotgun (WGS) entry which is preliminary data.</text>
</comment>
<accession>A0ABR7XUS3</accession>
<keyword evidence="3" id="KW-1185">Reference proteome</keyword>
<proteinExistence type="predicted"/>
<evidence type="ECO:0000313" key="3">
    <source>
        <dbReference type="Proteomes" id="UP000651112"/>
    </source>
</evidence>
<dbReference type="Pfam" id="PF16378">
    <property type="entry name" value="DUF4988"/>
    <property type="match status" value="1"/>
</dbReference>
<gene>
    <name evidence="2" type="ORF">H8B21_14610</name>
</gene>
<organism evidence="2 3">
    <name type="scientific">Sphingobacterium chuzhouense</name>
    <dbReference type="NCBI Taxonomy" id="1742264"/>
    <lineage>
        <taxon>Bacteria</taxon>
        <taxon>Pseudomonadati</taxon>
        <taxon>Bacteroidota</taxon>
        <taxon>Sphingobacteriia</taxon>
        <taxon>Sphingobacteriales</taxon>
        <taxon>Sphingobacteriaceae</taxon>
        <taxon>Sphingobacterium</taxon>
    </lineage>
</organism>
<evidence type="ECO:0000313" key="2">
    <source>
        <dbReference type="EMBL" id="MBD1422805.1"/>
    </source>
</evidence>
<dbReference type="InterPro" id="IPR032149">
    <property type="entry name" value="DUF4988"/>
</dbReference>
<dbReference type="EMBL" id="JACNYL010000003">
    <property type="protein sequence ID" value="MBD1422805.1"/>
    <property type="molecule type" value="Genomic_DNA"/>
</dbReference>
<protein>
    <recommendedName>
        <fullName evidence="1">DUF4988 domain-containing protein</fullName>
    </recommendedName>
</protein>